<dbReference type="PANTHER" id="PTHR30160">
    <property type="entry name" value="TETRAACYLDISACCHARIDE 4'-KINASE-RELATED"/>
    <property type="match status" value="1"/>
</dbReference>
<organism evidence="3 4">
    <name type="scientific">Aeromonas allosaccharophila</name>
    <dbReference type="NCBI Taxonomy" id="656"/>
    <lineage>
        <taxon>Bacteria</taxon>
        <taxon>Pseudomonadati</taxon>
        <taxon>Pseudomonadota</taxon>
        <taxon>Gammaproteobacteria</taxon>
        <taxon>Aeromonadales</taxon>
        <taxon>Aeromonadaceae</taxon>
        <taxon>Aeromonas</taxon>
    </lineage>
</organism>
<dbReference type="GO" id="GO:0005829">
    <property type="term" value="C:cytosol"/>
    <property type="evidence" value="ECO:0007669"/>
    <property type="project" value="TreeGrafter"/>
</dbReference>
<dbReference type="Proteomes" id="UP001213721">
    <property type="component" value="Chromosome"/>
</dbReference>
<evidence type="ECO:0000313" key="4">
    <source>
        <dbReference type="Proteomes" id="UP001213721"/>
    </source>
</evidence>
<dbReference type="AlphaFoldDB" id="A0AAX3NSN5"/>
<evidence type="ECO:0000256" key="2">
    <source>
        <dbReference type="ARBA" id="ARBA00022679"/>
    </source>
</evidence>
<keyword evidence="2" id="KW-0808">Transferase</keyword>
<reference evidence="3" key="1">
    <citation type="submission" date="2023-02" db="EMBL/GenBank/DDBJ databases">
        <title>The sequence of Aeromonas allosaccharophila K520.</title>
        <authorList>
            <person name="Luo X."/>
        </authorList>
    </citation>
    <scope>NUCLEOTIDE SEQUENCE</scope>
    <source>
        <strain evidence="3">K520</strain>
    </source>
</reference>
<dbReference type="EMBL" id="CP118988">
    <property type="protein sequence ID" value="WED76610.1"/>
    <property type="molecule type" value="Genomic_DNA"/>
</dbReference>
<dbReference type="InterPro" id="IPR051199">
    <property type="entry name" value="LPS_LOS_Heptosyltrfase"/>
</dbReference>
<evidence type="ECO:0000313" key="3">
    <source>
        <dbReference type="EMBL" id="WED76610.1"/>
    </source>
</evidence>
<protein>
    <submittedName>
        <fullName evidence="3">Glycosyltransferase family 9 protein</fullName>
    </submittedName>
</protein>
<proteinExistence type="predicted"/>
<dbReference type="PANTHER" id="PTHR30160:SF7">
    <property type="entry name" value="ADP-HEPTOSE--LPS HEPTOSYLTRANSFERASE 2"/>
    <property type="match status" value="1"/>
</dbReference>
<name>A0AAX3NSN5_9GAMM</name>
<dbReference type="Pfam" id="PF01075">
    <property type="entry name" value="Glyco_transf_9"/>
    <property type="match status" value="1"/>
</dbReference>
<gene>
    <name evidence="3" type="ORF">PYU98_22555</name>
</gene>
<dbReference type="RefSeq" id="WP_275057163.1">
    <property type="nucleotide sequence ID" value="NZ_CP118988.1"/>
</dbReference>
<accession>A0AAX3NSN5</accession>
<dbReference type="SUPFAM" id="SSF53756">
    <property type="entry name" value="UDP-Glycosyltransferase/glycogen phosphorylase"/>
    <property type="match status" value="1"/>
</dbReference>
<dbReference type="GO" id="GO:0008713">
    <property type="term" value="F:ADP-heptose-lipopolysaccharide heptosyltransferase activity"/>
    <property type="evidence" value="ECO:0007669"/>
    <property type="project" value="TreeGrafter"/>
</dbReference>
<dbReference type="GO" id="GO:0009244">
    <property type="term" value="P:lipopolysaccharide core region biosynthetic process"/>
    <property type="evidence" value="ECO:0007669"/>
    <property type="project" value="TreeGrafter"/>
</dbReference>
<keyword evidence="1" id="KW-0328">Glycosyltransferase</keyword>
<dbReference type="Gene3D" id="3.40.50.2000">
    <property type="entry name" value="Glycogen Phosphorylase B"/>
    <property type="match status" value="2"/>
</dbReference>
<evidence type="ECO:0000256" key="1">
    <source>
        <dbReference type="ARBA" id="ARBA00022676"/>
    </source>
</evidence>
<dbReference type="InterPro" id="IPR002201">
    <property type="entry name" value="Glyco_trans_9"/>
</dbReference>
<sequence length="372" mass="41757">MGLINELQLARDVLRRWLGRWLFDRARSRSADDGSGKVVLLRWDAKLGDAIVSSWVAREIRRAQPAREVWVVTTSAMAPLFRDHLGADRVIEVPKRPGYGELKRLAHSLGRVGYLVHLGKSLKMKDIYFLNQVDACHIAGMDDELASIDIKLGERTAGRHFADKFAALLDSMGIHDPDTRYVIPHSPEWEQNLAAWWPAAQQVIAFNPYGSGGARRLRPDMIARMLELMLTHCPQTLCLLFPPGMEQEVATLREKTSEPARVLLSPEIPSLGGLFTQLRHSVGLVSVDTATVHIAAGLALPILGLYNPDLGGGGENYAEWHPNTQDAMTLFSKSLVSQDINSLDMNEFEQTFSRWIVSVNERKHDIRREQRD</sequence>